<gene>
    <name evidence="2" type="ORF">C7S18_19915</name>
</gene>
<dbReference type="Proteomes" id="UP000241074">
    <property type="component" value="Chromosome"/>
</dbReference>
<evidence type="ECO:0000256" key="1">
    <source>
        <dbReference type="SAM" id="SignalP"/>
    </source>
</evidence>
<dbReference type="KEGG" id="xba:C7S18_19915"/>
<dbReference type="EMBL" id="CP027860">
    <property type="protein sequence ID" value="AVP99294.1"/>
    <property type="molecule type" value="Genomic_DNA"/>
</dbReference>
<keyword evidence="3" id="KW-1185">Reference proteome</keyword>
<evidence type="ECO:0000313" key="3">
    <source>
        <dbReference type="Proteomes" id="UP000241074"/>
    </source>
</evidence>
<keyword evidence="1" id="KW-0732">Signal</keyword>
<evidence type="ECO:0008006" key="4">
    <source>
        <dbReference type="Google" id="ProtNLM"/>
    </source>
</evidence>
<proteinExistence type="predicted"/>
<dbReference type="AlphaFoldDB" id="A0A2P1PWV9"/>
<dbReference type="RefSeq" id="WP_106893214.1">
    <property type="nucleotide sequence ID" value="NZ_CP027860.1"/>
</dbReference>
<protein>
    <recommendedName>
        <fullName evidence="4">TonB C-terminal domain-containing protein</fullName>
    </recommendedName>
</protein>
<reference evidence="2 3" key="1">
    <citation type="submission" date="2018-03" db="EMBL/GenBank/DDBJ databases">
        <title>Ahniella affigens gen. nov., sp. nov., a gammaproteobacterium isolated from sandy soil near a stream.</title>
        <authorList>
            <person name="Ko Y."/>
            <person name="Kim J.-H."/>
        </authorList>
    </citation>
    <scope>NUCLEOTIDE SEQUENCE [LARGE SCALE GENOMIC DNA]</scope>
    <source>
        <strain evidence="2 3">D13</strain>
    </source>
</reference>
<accession>A0A2P1PWV9</accession>
<organism evidence="2 3">
    <name type="scientific">Ahniella affigens</name>
    <dbReference type="NCBI Taxonomy" id="2021234"/>
    <lineage>
        <taxon>Bacteria</taxon>
        <taxon>Pseudomonadati</taxon>
        <taxon>Pseudomonadota</taxon>
        <taxon>Gammaproteobacteria</taxon>
        <taxon>Lysobacterales</taxon>
        <taxon>Rhodanobacteraceae</taxon>
        <taxon>Ahniella</taxon>
    </lineage>
</organism>
<reference evidence="2 3" key="2">
    <citation type="submission" date="2018-03" db="EMBL/GenBank/DDBJ databases">
        <authorList>
            <person name="Keele B.F."/>
        </authorList>
    </citation>
    <scope>NUCLEOTIDE SEQUENCE [LARGE SCALE GENOMIC DNA]</scope>
    <source>
        <strain evidence="2 3">D13</strain>
    </source>
</reference>
<feature type="signal peptide" evidence="1">
    <location>
        <begin position="1"/>
        <end position="22"/>
    </location>
</feature>
<evidence type="ECO:0000313" key="2">
    <source>
        <dbReference type="EMBL" id="AVP99294.1"/>
    </source>
</evidence>
<name>A0A2P1PWV9_9GAMM</name>
<feature type="chain" id="PRO_5015164874" description="TonB C-terminal domain-containing protein" evidence="1">
    <location>
        <begin position="23"/>
        <end position="154"/>
    </location>
</feature>
<sequence>MRHALTTIALTLLLATSDTTVASPEPPAPAYPFEEADRLCPDRHLVQTYAPSTKDLFAQVQSTTSDPLYGVGTEPEHSSITNTLPVLTLSILKSGEVAAAMIKDGTGNASVDKLLVSWARRIKFQSDRCTLYRTRYAQMPVNLAEVLPSALSAE</sequence>